<evidence type="ECO:0000259" key="1">
    <source>
        <dbReference type="Pfam" id="PF03756"/>
    </source>
</evidence>
<dbReference type="Pfam" id="PF03756">
    <property type="entry name" value="AfsA"/>
    <property type="match status" value="2"/>
</dbReference>
<feature type="domain" description="A-factor biosynthesis hotdog" evidence="1">
    <location>
        <begin position="14"/>
        <end position="133"/>
    </location>
</feature>
<keyword evidence="3" id="KW-1185">Reference proteome</keyword>
<comment type="caution">
    <text evidence="2">The sequence shown here is derived from an EMBL/GenBank/DDBJ whole genome shotgun (WGS) entry which is preliminary data.</text>
</comment>
<protein>
    <submittedName>
        <fullName evidence="2">ScbA/BarX family gamma-butyrolactone biosynthesis protein</fullName>
    </submittedName>
</protein>
<dbReference type="NCBIfam" id="NF041195">
    <property type="entry name" value="ScbA_BarX_GamBu"/>
    <property type="match status" value="1"/>
</dbReference>
<dbReference type="RefSeq" id="WP_274041412.1">
    <property type="nucleotide sequence ID" value="NZ_JANCPR020000025.1"/>
</dbReference>
<proteinExistence type="predicted"/>
<evidence type="ECO:0000313" key="2">
    <source>
        <dbReference type="EMBL" id="MDJ1134977.1"/>
    </source>
</evidence>
<dbReference type="EMBL" id="JANCPR020000025">
    <property type="protein sequence ID" value="MDJ1134977.1"/>
    <property type="molecule type" value="Genomic_DNA"/>
</dbReference>
<reference evidence="2 3" key="1">
    <citation type="submission" date="2023-05" db="EMBL/GenBank/DDBJ databases">
        <title>Streptantibioticus silvisoli sp. nov., acidotolerant actinomycetes 1 from pine litter.</title>
        <authorList>
            <person name="Swiecimska M."/>
            <person name="Golinska P."/>
            <person name="Sangal V."/>
            <person name="Wachnowicz B."/>
            <person name="Goodfellow M."/>
        </authorList>
    </citation>
    <scope>NUCLEOTIDE SEQUENCE [LARGE SCALE GENOMIC DNA]</scope>
    <source>
        <strain evidence="2 3">DSM 42109</strain>
    </source>
</reference>
<feature type="domain" description="A-factor biosynthesis hotdog" evidence="1">
    <location>
        <begin position="200"/>
        <end position="315"/>
    </location>
</feature>
<accession>A0ABT7A0W6</accession>
<gene>
    <name evidence="2" type="ORF">NMN56_024060</name>
</gene>
<dbReference type="InterPro" id="IPR047757">
    <property type="entry name" value="AfsA-like"/>
</dbReference>
<evidence type="ECO:0000313" key="3">
    <source>
        <dbReference type="Proteomes" id="UP001214441"/>
    </source>
</evidence>
<dbReference type="InterPro" id="IPR005509">
    <property type="entry name" value="AfsA_hotdog_dom"/>
</dbReference>
<organism evidence="2 3">
    <name type="scientific">Streptomyces iconiensis</name>
    <dbReference type="NCBI Taxonomy" id="1384038"/>
    <lineage>
        <taxon>Bacteria</taxon>
        <taxon>Bacillati</taxon>
        <taxon>Actinomycetota</taxon>
        <taxon>Actinomycetes</taxon>
        <taxon>Kitasatosporales</taxon>
        <taxon>Streptomycetaceae</taxon>
        <taxon>Streptomyces</taxon>
    </lineage>
</organism>
<sequence>MQSTAVRHQVPMKYVHLSREESVLLTGWRMKDAHHAVVGAQWQKVPRDPGRDLRLLAQTIRQSGLLITHAERAVPLDWHTVMNALDITLPGRLPKRTDGPTPLRVEIACKEKGPRALQTRYAIFQGGDGVGDMGQDMDGDMGRDGFSGAGEAVTGGDESPLFLAEAELGWISPGGYERLRGARFGDKRMPAPPVPVSPALVDRTHEREVVLSPSPVEGRWRLRVDPANRMLYDHPVDHAPGLSLMEAAQQAAHALFAPGAFRLATVSSEYHLYVNHDEPCWIDAAVTSTSGAATTVLVTGEQGGKVNCRFTLTGTVDKERA</sequence>
<dbReference type="Proteomes" id="UP001214441">
    <property type="component" value="Unassembled WGS sequence"/>
</dbReference>
<name>A0ABT7A0W6_9ACTN</name>